<reference evidence="4 5" key="1">
    <citation type="submission" date="2017-04" db="EMBL/GenBank/DDBJ databases">
        <title>Draft Aigarchaeota genome from a New Zealand hot spring.</title>
        <authorList>
            <person name="Reysenbach A.-L."/>
            <person name="Donaho J.A."/>
            <person name="Gerhart J."/>
            <person name="Kelley J.F."/>
            <person name="Kouba K."/>
            <person name="Podar M."/>
            <person name="Stott M."/>
        </authorList>
    </citation>
    <scope>NUCLEOTIDE SEQUENCE [LARGE SCALE GENOMIC DNA]</scope>
    <source>
        <strain evidence="4">NZ13_MG1</strain>
    </source>
</reference>
<feature type="transmembrane region" description="Helical" evidence="3">
    <location>
        <begin position="64"/>
        <end position="82"/>
    </location>
</feature>
<name>A0A2R7Y9Z3_9ARCH</name>
<dbReference type="InterPro" id="IPR048254">
    <property type="entry name" value="CDP_ALCOHOL_P_TRANSF_CS"/>
</dbReference>
<dbReference type="InterPro" id="IPR000462">
    <property type="entry name" value="CDP-OH_P_trans"/>
</dbReference>
<sequence>MRFGFGGRQLARLSLLNYKKVSPSISVVRLGNASLLGRRGRELFEVATNRLVGYMARQGVSPTALSLLGLLFAILSAGLYIAAPGIRELVILAAVALLVSGFFDAIDGAVARASGKVTAFGAFTDSVLDRIEDGAVIVAMTLAGFMDLLLGMLLLLSSYLVSYARARAEGLGVEMKGIGLFERAERILVLFVASILEYFLPHTITFVSAALIAVNAFVVAQRVLYVRSRLREGR</sequence>
<evidence type="ECO:0000256" key="2">
    <source>
        <dbReference type="RuleBase" id="RU003750"/>
    </source>
</evidence>
<dbReference type="EMBL" id="NDWU01000001">
    <property type="protein sequence ID" value="PUA34316.1"/>
    <property type="molecule type" value="Genomic_DNA"/>
</dbReference>
<dbReference type="GO" id="GO:0016020">
    <property type="term" value="C:membrane"/>
    <property type="evidence" value="ECO:0007669"/>
    <property type="project" value="InterPro"/>
</dbReference>
<dbReference type="AlphaFoldDB" id="A0A2R7Y9Z3"/>
<dbReference type="Gene3D" id="1.20.120.1760">
    <property type="match status" value="1"/>
</dbReference>
<feature type="transmembrane region" description="Helical" evidence="3">
    <location>
        <begin position="89"/>
        <end position="106"/>
    </location>
</feature>
<dbReference type="InterPro" id="IPR043130">
    <property type="entry name" value="CDP-OH_PTrfase_TM_dom"/>
</dbReference>
<keyword evidence="1 2" id="KW-0808">Transferase</keyword>
<dbReference type="Pfam" id="PF01066">
    <property type="entry name" value="CDP-OH_P_transf"/>
    <property type="match status" value="1"/>
</dbReference>
<proteinExistence type="inferred from homology"/>
<comment type="caution">
    <text evidence="4">The sequence shown here is derived from an EMBL/GenBank/DDBJ whole genome shotgun (WGS) entry which is preliminary data.</text>
</comment>
<dbReference type="GO" id="GO:0016780">
    <property type="term" value="F:phosphotransferase activity, for other substituted phosphate groups"/>
    <property type="evidence" value="ECO:0007669"/>
    <property type="project" value="InterPro"/>
</dbReference>
<evidence type="ECO:0000313" key="5">
    <source>
        <dbReference type="Proteomes" id="UP000244066"/>
    </source>
</evidence>
<keyword evidence="3" id="KW-0472">Membrane</keyword>
<comment type="similarity">
    <text evidence="2">Belongs to the CDP-alcohol phosphatidyltransferase class-I family.</text>
</comment>
<gene>
    <name evidence="4" type="ORF">B9J98_00260</name>
</gene>
<dbReference type="Proteomes" id="UP000244066">
    <property type="component" value="Unassembled WGS sequence"/>
</dbReference>
<evidence type="ECO:0000313" key="4">
    <source>
        <dbReference type="EMBL" id="PUA34316.1"/>
    </source>
</evidence>
<feature type="transmembrane region" description="Helical" evidence="3">
    <location>
        <begin position="206"/>
        <end position="225"/>
    </location>
</feature>
<accession>A0A2R7Y9Z3</accession>
<dbReference type="GO" id="GO:0008654">
    <property type="term" value="P:phospholipid biosynthetic process"/>
    <property type="evidence" value="ECO:0007669"/>
    <property type="project" value="InterPro"/>
</dbReference>
<keyword evidence="3" id="KW-1133">Transmembrane helix</keyword>
<keyword evidence="3" id="KW-0812">Transmembrane</keyword>
<protein>
    <recommendedName>
        <fullName evidence="6">CDP-diacylglycerol--glycerol-3-phosphate 3-phosphatidyltransferase</fullName>
    </recommendedName>
</protein>
<dbReference type="PROSITE" id="PS00379">
    <property type="entry name" value="CDP_ALCOHOL_P_TRANSF"/>
    <property type="match status" value="1"/>
</dbReference>
<feature type="transmembrane region" description="Helical" evidence="3">
    <location>
        <begin position="135"/>
        <end position="162"/>
    </location>
</feature>
<organism evidence="4 5">
    <name type="scientific">Candidatus Terraquivivens tikiterensis</name>
    <dbReference type="NCBI Taxonomy" id="1980982"/>
    <lineage>
        <taxon>Archaea</taxon>
        <taxon>Nitrososphaerota</taxon>
        <taxon>Candidatus Wolframiiraptoraceae</taxon>
        <taxon>Candidatus Terraquivivens</taxon>
    </lineage>
</organism>
<evidence type="ECO:0000256" key="3">
    <source>
        <dbReference type="SAM" id="Phobius"/>
    </source>
</evidence>
<evidence type="ECO:0008006" key="6">
    <source>
        <dbReference type="Google" id="ProtNLM"/>
    </source>
</evidence>
<evidence type="ECO:0000256" key="1">
    <source>
        <dbReference type="ARBA" id="ARBA00022679"/>
    </source>
</evidence>